<reference evidence="2 3" key="1">
    <citation type="journal article" date="2018" name="Int. J. Syst. Evol. Microbiol.">
        <title>Glycomyces paridis sp. nov., isolated from the medicinal plant Paris polyphylla.</title>
        <authorList>
            <person name="Fang X.M."/>
            <person name="Bai J.L."/>
            <person name="Su J."/>
            <person name="Zhao L.L."/>
            <person name="Liu H.Y."/>
            <person name="Ma B.P."/>
            <person name="Zhang Y.Q."/>
            <person name="Yu L.Y."/>
        </authorList>
    </citation>
    <scope>NUCLEOTIDE SEQUENCE [LARGE SCALE GENOMIC DNA]</scope>
    <source>
        <strain evidence="2 3">CPCC 204357</strain>
    </source>
</reference>
<comment type="caution">
    <text evidence="2">The sequence shown here is derived from an EMBL/GenBank/DDBJ whole genome shotgun (WGS) entry which is preliminary data.</text>
</comment>
<feature type="region of interest" description="Disordered" evidence="1">
    <location>
        <begin position="126"/>
        <end position="172"/>
    </location>
</feature>
<evidence type="ECO:0000256" key="1">
    <source>
        <dbReference type="SAM" id="MobiDB-lite"/>
    </source>
</evidence>
<dbReference type="Gene3D" id="3.40.720.10">
    <property type="entry name" value="Alkaline Phosphatase, subunit A"/>
    <property type="match status" value="1"/>
</dbReference>
<organism evidence="2 3">
    <name type="scientific">Glycomyces paridis</name>
    <dbReference type="NCBI Taxonomy" id="2126555"/>
    <lineage>
        <taxon>Bacteria</taxon>
        <taxon>Bacillati</taxon>
        <taxon>Actinomycetota</taxon>
        <taxon>Actinomycetes</taxon>
        <taxon>Glycomycetales</taxon>
        <taxon>Glycomycetaceae</taxon>
        <taxon>Glycomyces</taxon>
    </lineage>
</organism>
<evidence type="ECO:0000313" key="3">
    <source>
        <dbReference type="Proteomes" id="UP000305792"/>
    </source>
</evidence>
<dbReference type="InterPro" id="IPR017850">
    <property type="entry name" value="Alkaline_phosphatase_core_sf"/>
</dbReference>
<dbReference type="InterPro" id="IPR002591">
    <property type="entry name" value="Phosphodiest/P_Trfase"/>
</dbReference>
<accession>A0A4S8PGD1</accession>
<feature type="compositionally biased region" description="Pro residues" evidence="1">
    <location>
        <begin position="139"/>
        <end position="162"/>
    </location>
</feature>
<dbReference type="Pfam" id="PF01663">
    <property type="entry name" value="Phosphodiest"/>
    <property type="match status" value="1"/>
</dbReference>
<name>A0A4S8PGD1_9ACTN</name>
<dbReference type="EMBL" id="STGX01000008">
    <property type="protein sequence ID" value="THV28422.1"/>
    <property type="molecule type" value="Genomic_DNA"/>
</dbReference>
<dbReference type="AlphaFoldDB" id="A0A4S8PGD1"/>
<evidence type="ECO:0000313" key="2">
    <source>
        <dbReference type="EMBL" id="THV28422.1"/>
    </source>
</evidence>
<feature type="compositionally biased region" description="Low complexity" evidence="1">
    <location>
        <begin position="163"/>
        <end position="172"/>
    </location>
</feature>
<dbReference type="Proteomes" id="UP000305792">
    <property type="component" value="Unassembled WGS sequence"/>
</dbReference>
<keyword evidence="3" id="KW-1185">Reference proteome</keyword>
<dbReference type="OrthoDB" id="9779267at2"/>
<dbReference type="RefSeq" id="WP_136530033.1">
    <property type="nucleotide sequence ID" value="NZ_STGX01000008.1"/>
</dbReference>
<dbReference type="SUPFAM" id="SSF53649">
    <property type="entry name" value="Alkaline phosphatase-like"/>
    <property type="match status" value="1"/>
</dbReference>
<sequence>MPSSPHLAPLRPAYGTGTLADVMPTALAALGVPGPAGAALLREGELDGVRRVAVLLLDGFGYHLLGQAAQASATIGALHHGELGTLTPITATVPSSTPISLASLSCDVPPGLHGIIGFTLRVPTPATLSPTSAGRARPTPRPGSPNPPCSNAPPPRASPAPSSPTASSAPPA</sequence>
<gene>
    <name evidence="2" type="ORF">E9998_12525</name>
</gene>
<protein>
    <submittedName>
        <fullName evidence="2">Alkaline phosphatase family protein</fullName>
    </submittedName>
</protein>
<proteinExistence type="predicted"/>